<keyword evidence="4" id="KW-0539">Nucleus</keyword>
<dbReference type="AlphaFoldDB" id="A0A150GQT2"/>
<dbReference type="PANTHER" id="PTHR10507">
    <property type="entry name" value="CDC45-RELATED PROTEIN"/>
    <property type="match status" value="1"/>
</dbReference>
<organism evidence="7 8">
    <name type="scientific">Gonium pectorale</name>
    <name type="common">Green alga</name>
    <dbReference type="NCBI Taxonomy" id="33097"/>
    <lineage>
        <taxon>Eukaryota</taxon>
        <taxon>Viridiplantae</taxon>
        <taxon>Chlorophyta</taxon>
        <taxon>core chlorophytes</taxon>
        <taxon>Chlorophyceae</taxon>
        <taxon>CS clade</taxon>
        <taxon>Chlamydomonadales</taxon>
        <taxon>Volvocaceae</taxon>
        <taxon>Gonium</taxon>
    </lineage>
</organism>
<reference evidence="8" key="1">
    <citation type="journal article" date="2016" name="Nat. Commun.">
        <title>The Gonium pectorale genome demonstrates co-option of cell cycle regulation during the evolution of multicellularity.</title>
        <authorList>
            <person name="Hanschen E.R."/>
            <person name="Marriage T.N."/>
            <person name="Ferris P.J."/>
            <person name="Hamaji T."/>
            <person name="Toyoda A."/>
            <person name="Fujiyama A."/>
            <person name="Neme R."/>
            <person name="Noguchi H."/>
            <person name="Minakuchi Y."/>
            <person name="Suzuki M."/>
            <person name="Kawai-Toyooka H."/>
            <person name="Smith D.R."/>
            <person name="Sparks H."/>
            <person name="Anderson J."/>
            <person name="Bakaric R."/>
            <person name="Luria V."/>
            <person name="Karger A."/>
            <person name="Kirschner M.W."/>
            <person name="Durand P.M."/>
            <person name="Michod R.E."/>
            <person name="Nozaki H."/>
            <person name="Olson B.J."/>
        </authorList>
    </citation>
    <scope>NUCLEOTIDE SEQUENCE [LARGE SCALE GENOMIC DNA]</scope>
    <source>
        <strain evidence="8">NIES-2863</strain>
    </source>
</reference>
<evidence type="ECO:0000256" key="2">
    <source>
        <dbReference type="ARBA" id="ARBA00010727"/>
    </source>
</evidence>
<dbReference type="OrthoDB" id="10258882at2759"/>
<accession>A0A150GQT2</accession>
<proteinExistence type="inferred from homology"/>
<evidence type="ECO:0008006" key="9">
    <source>
        <dbReference type="Google" id="ProtNLM"/>
    </source>
</evidence>
<dbReference type="GO" id="GO:0003688">
    <property type="term" value="F:DNA replication origin binding"/>
    <property type="evidence" value="ECO:0007669"/>
    <property type="project" value="TreeGrafter"/>
</dbReference>
<evidence type="ECO:0000256" key="4">
    <source>
        <dbReference type="ARBA" id="ARBA00023242"/>
    </source>
</evidence>
<evidence type="ECO:0000256" key="6">
    <source>
        <dbReference type="SAM" id="MobiDB-lite"/>
    </source>
</evidence>
<keyword evidence="8" id="KW-1185">Reference proteome</keyword>
<evidence type="ECO:0000313" key="7">
    <source>
        <dbReference type="EMBL" id="KXZ52102.1"/>
    </source>
</evidence>
<protein>
    <recommendedName>
        <fullName evidence="9">CDC45 protein</fullName>
    </recommendedName>
</protein>
<dbReference type="EMBL" id="LSYV01000011">
    <property type="protein sequence ID" value="KXZ52102.1"/>
    <property type="molecule type" value="Genomic_DNA"/>
</dbReference>
<dbReference type="Pfam" id="PF02724">
    <property type="entry name" value="CDC45"/>
    <property type="match status" value="1"/>
</dbReference>
<keyword evidence="5" id="KW-0131">Cell cycle</keyword>
<evidence type="ECO:0000256" key="3">
    <source>
        <dbReference type="ARBA" id="ARBA00022705"/>
    </source>
</evidence>
<sequence>MIVQATDIGEVYQAVKKDSQGSEDQGILCFAACTEADSVCASQLLLNLFGREGLHFTLIPVNCYEEVREHCAPLVDSEEVKTVLLINCGATEDVRALCNLPNNVRIVILDSHRPVWHGHNNEQDMDTLVIVAADDPVPKASVPEYDPNEGAEVESDEEDSGSEASEDDDGSEDDAEPQLSGEDGSRGRKRRRERDGEVSPPKRGPAASAEDAAARRKKRADRAKLVDEYYSDRNGYGKPTSLLLYHLCSQLRHDDNFHIWCAIVALTEQFIFQHISKQQYTKWHELLNEQVKRDLADEEPQDLGAGFILPRHKVHIEPCDDLRLSLLRYWSIEDSLRYTSYVAARLQTWRQKGVENIRNLLTYLCIPLKAAAAPYKGLRGQVPENLHSNLPRFAPQHMLAWDSLHFQSFKLQYKHEEVGATDMVFALLGLLTEYQPGQPNWHRNAFVNAQTALHVQRNLHLVERGIEQAKQMCQDVVHECGLMITAGKIKGGKSALYRWVNVADSNALANARFRHPTVLKYMALFLRDATSCRYSSSDARRPMVVAGPPDEQGLCCLVSVHAKHISGNCLQNNPFARPFIETASALNIMPLKSSFENATYHVKKDDVSAFLAKLQEVVADYRSVSQQAAAAEAAQ</sequence>
<feature type="compositionally biased region" description="Acidic residues" evidence="6">
    <location>
        <begin position="146"/>
        <end position="176"/>
    </location>
</feature>
<feature type="region of interest" description="Disordered" evidence="6">
    <location>
        <begin position="138"/>
        <end position="219"/>
    </location>
</feature>
<dbReference type="GO" id="GO:0003682">
    <property type="term" value="F:chromatin binding"/>
    <property type="evidence" value="ECO:0007669"/>
    <property type="project" value="TreeGrafter"/>
</dbReference>
<dbReference type="GO" id="GO:0031261">
    <property type="term" value="C:DNA replication preinitiation complex"/>
    <property type="evidence" value="ECO:0007669"/>
    <property type="project" value="TreeGrafter"/>
</dbReference>
<comment type="subcellular location">
    <subcellularLocation>
        <location evidence="1">Nucleus</location>
    </subcellularLocation>
</comment>
<evidence type="ECO:0000256" key="5">
    <source>
        <dbReference type="ARBA" id="ARBA00023306"/>
    </source>
</evidence>
<evidence type="ECO:0000313" key="8">
    <source>
        <dbReference type="Proteomes" id="UP000075714"/>
    </source>
</evidence>
<comment type="caution">
    <text evidence="7">The sequence shown here is derived from an EMBL/GenBank/DDBJ whole genome shotgun (WGS) entry which is preliminary data.</text>
</comment>
<gene>
    <name evidence="7" type="ORF">GPECTOR_10g1125</name>
</gene>
<evidence type="ECO:0000256" key="1">
    <source>
        <dbReference type="ARBA" id="ARBA00004123"/>
    </source>
</evidence>
<dbReference type="GO" id="GO:0006270">
    <property type="term" value="P:DNA replication initiation"/>
    <property type="evidence" value="ECO:0007669"/>
    <property type="project" value="InterPro"/>
</dbReference>
<dbReference type="InterPro" id="IPR003874">
    <property type="entry name" value="CDC45"/>
</dbReference>
<dbReference type="Proteomes" id="UP000075714">
    <property type="component" value="Unassembled WGS sequence"/>
</dbReference>
<dbReference type="GO" id="GO:1902977">
    <property type="term" value="P:mitotic DNA replication preinitiation complex assembly"/>
    <property type="evidence" value="ECO:0007669"/>
    <property type="project" value="TreeGrafter"/>
</dbReference>
<dbReference type="PANTHER" id="PTHR10507:SF0">
    <property type="entry name" value="CELL DIVISION CONTROL PROTEIN 45 HOMOLOG"/>
    <property type="match status" value="1"/>
</dbReference>
<comment type="similarity">
    <text evidence="2">Belongs to the CDC45 family.</text>
</comment>
<dbReference type="GO" id="GO:0000727">
    <property type="term" value="P:double-strand break repair via break-induced replication"/>
    <property type="evidence" value="ECO:0007669"/>
    <property type="project" value="TreeGrafter"/>
</dbReference>
<keyword evidence="3" id="KW-0235">DNA replication</keyword>
<dbReference type="GO" id="GO:0003697">
    <property type="term" value="F:single-stranded DNA binding"/>
    <property type="evidence" value="ECO:0007669"/>
    <property type="project" value="TreeGrafter"/>
</dbReference>
<dbReference type="STRING" id="33097.A0A150GQT2"/>
<name>A0A150GQT2_GONPE</name>